<accession>A0A176WE61</accession>
<feature type="region of interest" description="Disordered" evidence="1">
    <location>
        <begin position="1"/>
        <end position="54"/>
    </location>
</feature>
<sequence>MGLFGFGGGKKKQEQPEEKKNVDEKVDTTAMAEDPKGGASSSDVVRLNEAPSGPKDTDVSVFEFGSAGSTDDKITLAGYCPVSDEMEPCRWEIFPSGQAEAPGELSFLRKVHADMCLKYSAEGGGRLGETGLCTWIRSRVAVLFLARDMMRLVLDPTLFVPTTVVRIVQLKFCVCLRSTFTSPCERLMNKFGG</sequence>
<evidence type="ECO:0000313" key="2">
    <source>
        <dbReference type="EMBL" id="OAE31490.1"/>
    </source>
</evidence>
<feature type="compositionally biased region" description="Basic and acidic residues" evidence="1">
    <location>
        <begin position="11"/>
        <end position="27"/>
    </location>
</feature>
<comment type="caution">
    <text evidence="2">The sequence shown here is derived from an EMBL/GenBank/DDBJ whole genome shotgun (WGS) entry which is preliminary data.</text>
</comment>
<dbReference type="Proteomes" id="UP000077202">
    <property type="component" value="Unassembled WGS sequence"/>
</dbReference>
<evidence type="ECO:0000313" key="3">
    <source>
        <dbReference type="Proteomes" id="UP000077202"/>
    </source>
</evidence>
<keyword evidence="3" id="KW-1185">Reference proteome</keyword>
<gene>
    <name evidence="2" type="ORF">AXG93_1670s1080</name>
</gene>
<evidence type="ECO:0000256" key="1">
    <source>
        <dbReference type="SAM" id="MobiDB-lite"/>
    </source>
</evidence>
<organism evidence="2 3">
    <name type="scientific">Marchantia polymorpha subsp. ruderalis</name>
    <dbReference type="NCBI Taxonomy" id="1480154"/>
    <lineage>
        <taxon>Eukaryota</taxon>
        <taxon>Viridiplantae</taxon>
        <taxon>Streptophyta</taxon>
        <taxon>Embryophyta</taxon>
        <taxon>Marchantiophyta</taxon>
        <taxon>Marchantiopsida</taxon>
        <taxon>Marchantiidae</taxon>
        <taxon>Marchantiales</taxon>
        <taxon>Marchantiaceae</taxon>
        <taxon>Marchantia</taxon>
    </lineage>
</organism>
<dbReference type="AlphaFoldDB" id="A0A176WE61"/>
<reference evidence="2" key="1">
    <citation type="submission" date="2016-03" db="EMBL/GenBank/DDBJ databases">
        <title>Mechanisms controlling the formation of the plant cell surface in tip-growing cells are functionally conserved among land plants.</title>
        <authorList>
            <person name="Honkanen S."/>
            <person name="Jones V.A."/>
            <person name="Morieri G."/>
            <person name="Champion C."/>
            <person name="Hetherington A.J."/>
            <person name="Kelly S."/>
            <person name="Saint-Marcoux D."/>
            <person name="Proust H."/>
            <person name="Prescott H."/>
            <person name="Dolan L."/>
        </authorList>
    </citation>
    <scope>NUCLEOTIDE SEQUENCE [LARGE SCALE GENOMIC DNA]</scope>
    <source>
        <tissue evidence="2">Whole gametophyte</tissue>
    </source>
</reference>
<proteinExistence type="predicted"/>
<dbReference type="EMBL" id="LVLJ01001084">
    <property type="protein sequence ID" value="OAE31490.1"/>
    <property type="molecule type" value="Genomic_DNA"/>
</dbReference>
<protein>
    <submittedName>
        <fullName evidence="2">Uncharacterized protein</fullName>
    </submittedName>
</protein>
<name>A0A176WE61_MARPO</name>